<proteinExistence type="predicted"/>
<name>A0A371FSZ6_MUCPR</name>
<dbReference type="Proteomes" id="UP000257109">
    <property type="component" value="Unassembled WGS sequence"/>
</dbReference>
<evidence type="ECO:0000259" key="2">
    <source>
        <dbReference type="Pfam" id="PF03732"/>
    </source>
</evidence>
<dbReference type="PANTHER" id="PTHR35046">
    <property type="entry name" value="ZINC KNUCKLE (CCHC-TYPE) FAMILY PROTEIN"/>
    <property type="match status" value="1"/>
</dbReference>
<reference evidence="3" key="1">
    <citation type="submission" date="2018-05" db="EMBL/GenBank/DDBJ databases">
        <title>Draft genome of Mucuna pruriens seed.</title>
        <authorList>
            <person name="Nnadi N.E."/>
            <person name="Vos R."/>
            <person name="Hasami M.H."/>
            <person name="Devisetty U.K."/>
            <person name="Aguiy J.C."/>
        </authorList>
    </citation>
    <scope>NUCLEOTIDE SEQUENCE [LARGE SCALE GENOMIC DNA]</scope>
    <source>
        <strain evidence="3">JCA_2017</strain>
    </source>
</reference>
<feature type="non-terminal residue" evidence="3">
    <location>
        <position position="1"/>
    </location>
</feature>
<feature type="region of interest" description="Disordered" evidence="1">
    <location>
        <begin position="78"/>
        <end position="97"/>
    </location>
</feature>
<feature type="domain" description="Retrotransposon gag" evidence="2">
    <location>
        <begin position="4"/>
        <end position="53"/>
    </location>
</feature>
<dbReference type="InterPro" id="IPR005162">
    <property type="entry name" value="Retrotrans_gag_dom"/>
</dbReference>
<dbReference type="PANTHER" id="PTHR35046:SF9">
    <property type="entry name" value="RNA-DIRECTED DNA POLYMERASE"/>
    <property type="match status" value="1"/>
</dbReference>
<evidence type="ECO:0000313" key="4">
    <source>
        <dbReference type="Proteomes" id="UP000257109"/>
    </source>
</evidence>
<dbReference type="OrthoDB" id="1934635at2759"/>
<protein>
    <recommendedName>
        <fullName evidence="2">Retrotransposon gag domain-containing protein</fullName>
    </recommendedName>
</protein>
<gene>
    <name evidence="3" type="ORF">CR513_37895</name>
</gene>
<sequence>MARPQEQDKVKKMHQGSKSVEEYYKDMEVTLLRMNVLESNEATMTRFLDGLNREIQNMVELYHYTYLDDLVHQAPQVESQQRRHLASKKAYPNGSGN</sequence>
<accession>A0A371FSZ6</accession>
<organism evidence="3 4">
    <name type="scientific">Mucuna pruriens</name>
    <name type="common">Velvet bean</name>
    <name type="synonym">Dolichos pruriens</name>
    <dbReference type="NCBI Taxonomy" id="157652"/>
    <lineage>
        <taxon>Eukaryota</taxon>
        <taxon>Viridiplantae</taxon>
        <taxon>Streptophyta</taxon>
        <taxon>Embryophyta</taxon>
        <taxon>Tracheophyta</taxon>
        <taxon>Spermatophyta</taxon>
        <taxon>Magnoliopsida</taxon>
        <taxon>eudicotyledons</taxon>
        <taxon>Gunneridae</taxon>
        <taxon>Pentapetalae</taxon>
        <taxon>rosids</taxon>
        <taxon>fabids</taxon>
        <taxon>Fabales</taxon>
        <taxon>Fabaceae</taxon>
        <taxon>Papilionoideae</taxon>
        <taxon>50 kb inversion clade</taxon>
        <taxon>NPAAA clade</taxon>
        <taxon>indigoferoid/millettioid clade</taxon>
        <taxon>Phaseoleae</taxon>
        <taxon>Mucuna</taxon>
    </lineage>
</organism>
<comment type="caution">
    <text evidence="3">The sequence shown here is derived from an EMBL/GenBank/DDBJ whole genome shotgun (WGS) entry which is preliminary data.</text>
</comment>
<evidence type="ECO:0000256" key="1">
    <source>
        <dbReference type="SAM" id="MobiDB-lite"/>
    </source>
</evidence>
<dbReference type="EMBL" id="QJKJ01007936">
    <property type="protein sequence ID" value="RDX81426.1"/>
    <property type="molecule type" value="Genomic_DNA"/>
</dbReference>
<evidence type="ECO:0000313" key="3">
    <source>
        <dbReference type="EMBL" id="RDX81426.1"/>
    </source>
</evidence>
<dbReference type="AlphaFoldDB" id="A0A371FSZ6"/>
<keyword evidence="4" id="KW-1185">Reference proteome</keyword>
<dbReference type="Pfam" id="PF03732">
    <property type="entry name" value="Retrotrans_gag"/>
    <property type="match status" value="1"/>
</dbReference>